<reference evidence="2 3" key="1">
    <citation type="submission" date="2024-05" db="EMBL/GenBank/DDBJ databases">
        <title>A high-quality chromosomal-level genome assembly of Topmouth culter (Culter alburnus).</title>
        <authorList>
            <person name="Zhao H."/>
        </authorList>
    </citation>
    <scope>NUCLEOTIDE SEQUENCE [LARGE SCALE GENOMIC DNA]</scope>
    <source>
        <strain evidence="2">CATC2023</strain>
        <tissue evidence="2">Muscle</tissue>
    </source>
</reference>
<organism evidence="2 3">
    <name type="scientific">Culter alburnus</name>
    <name type="common">Topmouth culter</name>
    <dbReference type="NCBI Taxonomy" id="194366"/>
    <lineage>
        <taxon>Eukaryota</taxon>
        <taxon>Metazoa</taxon>
        <taxon>Chordata</taxon>
        <taxon>Craniata</taxon>
        <taxon>Vertebrata</taxon>
        <taxon>Euteleostomi</taxon>
        <taxon>Actinopterygii</taxon>
        <taxon>Neopterygii</taxon>
        <taxon>Teleostei</taxon>
        <taxon>Ostariophysi</taxon>
        <taxon>Cypriniformes</taxon>
        <taxon>Xenocyprididae</taxon>
        <taxon>Xenocypridinae</taxon>
        <taxon>Culter</taxon>
    </lineage>
</organism>
<sequence>MSYMPMNPMLAPWTTHILCTALPVPPAICPSVLHTLLALHTAPGQARGVPRHSSPDICCFRGLSGCGGPLGPGEQRQRPSSHTVLQGTIVSPPHRGGVSDHRSRSSG</sequence>
<dbReference type="Proteomes" id="UP001479290">
    <property type="component" value="Unassembled WGS sequence"/>
</dbReference>
<proteinExistence type="predicted"/>
<dbReference type="EMBL" id="JAWDJR010000019">
    <property type="protein sequence ID" value="KAK9957270.1"/>
    <property type="molecule type" value="Genomic_DNA"/>
</dbReference>
<evidence type="ECO:0000313" key="3">
    <source>
        <dbReference type="Proteomes" id="UP001479290"/>
    </source>
</evidence>
<accession>A0AAW1Z7F6</accession>
<protein>
    <submittedName>
        <fullName evidence="2">Uncharacterized protein</fullName>
    </submittedName>
</protein>
<evidence type="ECO:0000256" key="1">
    <source>
        <dbReference type="SAM" id="MobiDB-lite"/>
    </source>
</evidence>
<name>A0AAW1Z7F6_CULAL</name>
<dbReference type="AlphaFoldDB" id="A0AAW1Z7F6"/>
<feature type="compositionally biased region" description="Polar residues" evidence="1">
    <location>
        <begin position="78"/>
        <end position="89"/>
    </location>
</feature>
<feature type="region of interest" description="Disordered" evidence="1">
    <location>
        <begin position="69"/>
        <end position="107"/>
    </location>
</feature>
<keyword evidence="3" id="KW-1185">Reference proteome</keyword>
<gene>
    <name evidence="2" type="ORF">ABG768_011533</name>
</gene>
<comment type="caution">
    <text evidence="2">The sequence shown here is derived from an EMBL/GenBank/DDBJ whole genome shotgun (WGS) entry which is preliminary data.</text>
</comment>
<evidence type="ECO:0000313" key="2">
    <source>
        <dbReference type="EMBL" id="KAK9957270.1"/>
    </source>
</evidence>
<feature type="compositionally biased region" description="Basic and acidic residues" evidence="1">
    <location>
        <begin position="97"/>
        <end position="107"/>
    </location>
</feature>